<evidence type="ECO:0000256" key="6">
    <source>
        <dbReference type="ARBA" id="ARBA00022898"/>
    </source>
</evidence>
<dbReference type="CDD" id="cd01557">
    <property type="entry name" value="BCAT_beta_family"/>
    <property type="match status" value="1"/>
</dbReference>
<dbReference type="GO" id="GO:0009099">
    <property type="term" value="P:L-valine biosynthetic process"/>
    <property type="evidence" value="ECO:0007669"/>
    <property type="project" value="TreeGrafter"/>
</dbReference>
<protein>
    <recommendedName>
        <fullName evidence="11">Branched-chain-amino-acid transaminase</fullName>
    </recommendedName>
</protein>
<dbReference type="InterPro" id="IPR001544">
    <property type="entry name" value="Aminotrans_IV"/>
</dbReference>
<dbReference type="Pfam" id="PF01063">
    <property type="entry name" value="Aminotran_4"/>
    <property type="match status" value="1"/>
</dbReference>
<dbReference type="InterPro" id="IPR043131">
    <property type="entry name" value="BCAT-like_N"/>
</dbReference>
<evidence type="ECO:0000313" key="10">
    <source>
        <dbReference type="Proteomes" id="UP000242287"/>
    </source>
</evidence>
<keyword evidence="6" id="KW-0663">Pyridoxal phosphate</keyword>
<dbReference type="PIRSF" id="PIRSF006468">
    <property type="entry name" value="BCAT1"/>
    <property type="match status" value="1"/>
</dbReference>
<evidence type="ECO:0000313" key="9">
    <source>
        <dbReference type="EMBL" id="PFH46896.1"/>
    </source>
</evidence>
<dbReference type="InterPro" id="IPR043132">
    <property type="entry name" value="BCAT-like_C"/>
</dbReference>
<evidence type="ECO:0000256" key="7">
    <source>
        <dbReference type="ARBA" id="ARBA00023304"/>
    </source>
</evidence>
<dbReference type="GO" id="GO:0005739">
    <property type="term" value="C:mitochondrion"/>
    <property type="evidence" value="ECO:0007669"/>
    <property type="project" value="TreeGrafter"/>
</dbReference>
<dbReference type="InterPro" id="IPR033939">
    <property type="entry name" value="BCAT_family"/>
</dbReference>
<gene>
    <name evidence="9" type="ORF">AMATHDRAFT_77449</name>
</gene>
<keyword evidence="3" id="KW-0032">Aminotransferase</keyword>
<evidence type="ECO:0000256" key="2">
    <source>
        <dbReference type="ARBA" id="ARBA00009320"/>
    </source>
</evidence>
<reference evidence="9 10" key="1">
    <citation type="submission" date="2014-02" db="EMBL/GenBank/DDBJ databases">
        <title>Transposable element dynamics among asymbiotic and ectomycorrhizal Amanita fungi.</title>
        <authorList>
            <consortium name="DOE Joint Genome Institute"/>
            <person name="Hess J."/>
            <person name="Skrede I."/>
            <person name="Wolfe B."/>
            <person name="LaButti K."/>
            <person name="Ohm R.A."/>
            <person name="Grigoriev I.V."/>
            <person name="Pringle A."/>
        </authorList>
    </citation>
    <scope>NUCLEOTIDE SEQUENCE [LARGE SCALE GENOMIC DNA]</scope>
    <source>
        <strain evidence="9 10">SKay4041</strain>
    </source>
</reference>
<keyword evidence="4" id="KW-0028">Amino-acid biosynthesis</keyword>
<accession>A0A2A9NGJ6</accession>
<evidence type="ECO:0000256" key="5">
    <source>
        <dbReference type="ARBA" id="ARBA00022679"/>
    </source>
</evidence>
<dbReference type="GO" id="GO:0009098">
    <property type="term" value="P:L-leucine biosynthetic process"/>
    <property type="evidence" value="ECO:0007669"/>
    <property type="project" value="TreeGrafter"/>
</dbReference>
<dbReference type="Proteomes" id="UP000242287">
    <property type="component" value="Unassembled WGS sequence"/>
</dbReference>
<dbReference type="AlphaFoldDB" id="A0A2A9NGJ6"/>
<dbReference type="InterPro" id="IPR036038">
    <property type="entry name" value="Aminotransferase-like"/>
</dbReference>
<dbReference type="PANTHER" id="PTHR11825">
    <property type="entry name" value="SUBGROUP IIII AMINOTRANSFERASE"/>
    <property type="match status" value="1"/>
</dbReference>
<dbReference type="SUPFAM" id="SSF56752">
    <property type="entry name" value="D-aminoacid aminotransferase-like PLP-dependent enzymes"/>
    <property type="match status" value="1"/>
</dbReference>
<evidence type="ECO:0000256" key="4">
    <source>
        <dbReference type="ARBA" id="ARBA00022605"/>
    </source>
</evidence>
<organism evidence="9 10">
    <name type="scientific">Amanita thiersii Skay4041</name>
    <dbReference type="NCBI Taxonomy" id="703135"/>
    <lineage>
        <taxon>Eukaryota</taxon>
        <taxon>Fungi</taxon>
        <taxon>Dikarya</taxon>
        <taxon>Basidiomycota</taxon>
        <taxon>Agaricomycotina</taxon>
        <taxon>Agaricomycetes</taxon>
        <taxon>Agaricomycetidae</taxon>
        <taxon>Agaricales</taxon>
        <taxon>Pluteineae</taxon>
        <taxon>Amanitaceae</taxon>
        <taxon>Amanita</taxon>
    </lineage>
</organism>
<sequence length="420" mass="45462">MAIKKTAATNGNGITLNDSRTKLGELDASKLIFTECKTLKAVPPPEQLKFGNVKTDYMLVTEYTPQAGWSAPEIKPYGPLSLDPACSCFQYCPNVFEGMKAYRGPDGKPRLFRPEKNMERLARSAERVALPGFDTDALLILIRCLVALESRWIPDIPGYSMYIRPTIIGTRPALGVAASDQNALLYVIMCPTGPYFRDATKRISLLAVGEHVRAWPGGTGGHKLGLNYAPGFLVQKAALEKGYDQVLWLLPGLEGEANGEGDRVTEAGAMNFFVVVRRSDSSDDVDVFTPPLDGTILPGVTRSSCLALLAAHNSGRFPLPGVSRERKTHPHESVITIGDLIRWAKEGRLVEAFGVGTAVAVAPIGKIGLGGLDVGEERRDELLFPDIEGLGMGQIARGLYDAITSIQTGRVAYDKWSVAC</sequence>
<keyword evidence="5" id="KW-0808">Transferase</keyword>
<name>A0A2A9NGJ6_9AGAR</name>
<keyword evidence="7" id="KW-0100">Branched-chain amino acid biosynthesis</keyword>
<dbReference type="InterPro" id="IPR005786">
    <property type="entry name" value="B_amino_transII"/>
</dbReference>
<dbReference type="EMBL" id="KZ302150">
    <property type="protein sequence ID" value="PFH46896.1"/>
    <property type="molecule type" value="Genomic_DNA"/>
</dbReference>
<dbReference type="STRING" id="703135.A0A2A9NGJ6"/>
<keyword evidence="10" id="KW-1185">Reference proteome</keyword>
<comment type="cofactor">
    <cofactor evidence="1">
        <name>pyridoxal 5'-phosphate</name>
        <dbReference type="ChEBI" id="CHEBI:597326"/>
    </cofactor>
</comment>
<dbReference type="OrthoDB" id="1732691at2759"/>
<evidence type="ECO:0000256" key="1">
    <source>
        <dbReference type="ARBA" id="ARBA00001933"/>
    </source>
</evidence>
<evidence type="ECO:0000256" key="3">
    <source>
        <dbReference type="ARBA" id="ARBA00022576"/>
    </source>
</evidence>
<dbReference type="Gene3D" id="3.30.470.10">
    <property type="match status" value="1"/>
</dbReference>
<dbReference type="GO" id="GO:0004084">
    <property type="term" value="F:branched-chain-amino-acid transaminase activity"/>
    <property type="evidence" value="ECO:0007669"/>
    <property type="project" value="InterPro"/>
</dbReference>
<evidence type="ECO:0008006" key="11">
    <source>
        <dbReference type="Google" id="ProtNLM"/>
    </source>
</evidence>
<proteinExistence type="inferred from homology"/>
<feature type="modified residue" description="N6-(pyridoxal phosphate)lysine" evidence="8">
    <location>
        <position position="223"/>
    </location>
</feature>
<dbReference type="Gene3D" id="3.20.10.10">
    <property type="entry name" value="D-amino Acid Aminotransferase, subunit A, domain 2"/>
    <property type="match status" value="1"/>
</dbReference>
<evidence type="ECO:0000256" key="8">
    <source>
        <dbReference type="PIRSR" id="PIRSR006468-1"/>
    </source>
</evidence>
<comment type="similarity">
    <text evidence="2">Belongs to the class-IV pyridoxal-phosphate-dependent aminotransferase family.</text>
</comment>
<dbReference type="PANTHER" id="PTHR11825:SF44">
    <property type="entry name" value="BRANCHED-CHAIN-AMINO-ACID AMINOTRANSFERASE"/>
    <property type="match status" value="1"/>
</dbReference>